<protein>
    <recommendedName>
        <fullName evidence="3">Secreted protein</fullName>
    </recommendedName>
</protein>
<keyword evidence="2" id="KW-1185">Reference proteome</keyword>
<gene>
    <name evidence="1" type="ORF">PCOR1329_LOCUS2937</name>
</gene>
<organism evidence="1 2">
    <name type="scientific">Prorocentrum cordatum</name>
    <dbReference type="NCBI Taxonomy" id="2364126"/>
    <lineage>
        <taxon>Eukaryota</taxon>
        <taxon>Sar</taxon>
        <taxon>Alveolata</taxon>
        <taxon>Dinophyceae</taxon>
        <taxon>Prorocentrales</taxon>
        <taxon>Prorocentraceae</taxon>
        <taxon>Prorocentrum</taxon>
    </lineage>
</organism>
<name>A0ABN9PH53_9DINO</name>
<evidence type="ECO:0000313" key="1">
    <source>
        <dbReference type="EMBL" id="CAK0792293.1"/>
    </source>
</evidence>
<evidence type="ECO:0000313" key="2">
    <source>
        <dbReference type="Proteomes" id="UP001189429"/>
    </source>
</evidence>
<proteinExistence type="predicted"/>
<dbReference type="Proteomes" id="UP001189429">
    <property type="component" value="Unassembled WGS sequence"/>
</dbReference>
<evidence type="ECO:0008006" key="3">
    <source>
        <dbReference type="Google" id="ProtNLM"/>
    </source>
</evidence>
<accession>A0ABN9PH53</accession>
<reference evidence="1" key="1">
    <citation type="submission" date="2023-10" db="EMBL/GenBank/DDBJ databases">
        <authorList>
            <person name="Chen Y."/>
            <person name="Shah S."/>
            <person name="Dougan E. K."/>
            <person name="Thang M."/>
            <person name="Chan C."/>
        </authorList>
    </citation>
    <scope>NUCLEOTIDE SEQUENCE [LARGE SCALE GENOMIC DNA]</scope>
</reference>
<dbReference type="EMBL" id="CAUYUJ010000747">
    <property type="protein sequence ID" value="CAK0792293.1"/>
    <property type="molecule type" value="Genomic_DNA"/>
</dbReference>
<sequence length="116" mass="11780">MLPALENSNLLLTIQSGVVVLVAVAVAVDVRVQDVVGAGGGASVGAGVIAGVGAGTSPQGAPCAIPRVGVFKGLTGKAVQVPRSITVRCSIGCVIFDADGWWWCRWSWLLEYTTGG</sequence>
<comment type="caution">
    <text evidence="1">The sequence shown here is derived from an EMBL/GenBank/DDBJ whole genome shotgun (WGS) entry which is preliminary data.</text>
</comment>